<evidence type="ECO:0000313" key="6">
    <source>
        <dbReference type="Proteomes" id="UP001579974"/>
    </source>
</evidence>
<name>A0ABV5ACB7_9BACL</name>
<keyword evidence="3" id="KW-0804">Transcription</keyword>
<dbReference type="EMBL" id="JBDXSU010000004">
    <property type="protein sequence ID" value="MFB5189909.1"/>
    <property type="molecule type" value="Genomic_DNA"/>
</dbReference>
<dbReference type="Proteomes" id="UP001579974">
    <property type="component" value="Unassembled WGS sequence"/>
</dbReference>
<dbReference type="SUPFAM" id="SSF53850">
    <property type="entry name" value="Periplasmic binding protein-like II"/>
    <property type="match status" value="1"/>
</dbReference>
<evidence type="ECO:0000256" key="2">
    <source>
        <dbReference type="ARBA" id="ARBA00023015"/>
    </source>
</evidence>
<keyword evidence="2" id="KW-0805">Transcription regulation</keyword>
<sequence length="244" mass="26969">MCSTKKQRLAHAILPCNAARTAVKGDTEPAGTLTISAVESLCTYRLSPVLAAYRSRYPDVQLILRTGICATMRREVLGGEVDLAFTLEEPGVDERITFERLLDEPMLILVQPGHPLTRKDAIYPHDLEGETVLLTEPGCRYRSMFETALASAGVQTMTMEFSSVEAIKQCTMAGLGVTLLPEIAVASEVERGMLSVVPWRGPDIPVITQMLWHRDKWMSPALKAFIEMSRELIGPFEESSFAVL</sequence>
<dbReference type="InterPro" id="IPR005119">
    <property type="entry name" value="LysR_subst-bd"/>
</dbReference>
<dbReference type="Pfam" id="PF03466">
    <property type="entry name" value="LysR_substrate"/>
    <property type="match status" value="1"/>
</dbReference>
<protein>
    <submittedName>
        <fullName evidence="5">LysR family transcriptional regulator substrate-binding protein</fullName>
    </submittedName>
</protein>
<evidence type="ECO:0000313" key="5">
    <source>
        <dbReference type="EMBL" id="MFB5189909.1"/>
    </source>
</evidence>
<dbReference type="PANTHER" id="PTHR30126:SF100">
    <property type="entry name" value="LYSR-FAMILY TRANSCRIPTIONAL REGULATOR"/>
    <property type="match status" value="1"/>
</dbReference>
<comment type="caution">
    <text evidence="5">The sequence shown here is derived from an EMBL/GenBank/DDBJ whole genome shotgun (WGS) entry which is preliminary data.</text>
</comment>
<reference evidence="5 6" key="1">
    <citation type="journal article" date="2024" name="Int. J. Mol. Sci.">
        <title>Exploration of Alicyclobacillus spp. Genome in Search of Antibiotic Resistance.</title>
        <authorList>
            <person name="Bucka-Kolendo J."/>
            <person name="Kiousi D.E."/>
            <person name="Dekowska A."/>
            <person name="Mikolajczuk-Szczyrba A."/>
            <person name="Karadedos D.M."/>
            <person name="Michael P."/>
            <person name="Galanis A."/>
            <person name="Sokolowska B."/>
        </authorList>
    </citation>
    <scope>NUCLEOTIDE SEQUENCE [LARGE SCALE GENOMIC DNA]</scope>
    <source>
        <strain evidence="5 6">KKP 3000</strain>
    </source>
</reference>
<comment type="similarity">
    <text evidence="1">Belongs to the LysR transcriptional regulatory family.</text>
</comment>
<dbReference type="RefSeq" id="WP_275476288.1">
    <property type="nucleotide sequence ID" value="NZ_CP162940.1"/>
</dbReference>
<proteinExistence type="inferred from homology"/>
<keyword evidence="6" id="KW-1185">Reference proteome</keyword>
<dbReference type="Gene3D" id="3.40.190.290">
    <property type="match status" value="1"/>
</dbReference>
<dbReference type="CDD" id="cd05466">
    <property type="entry name" value="PBP2_LTTR_substrate"/>
    <property type="match status" value="1"/>
</dbReference>
<dbReference type="PANTHER" id="PTHR30126">
    <property type="entry name" value="HTH-TYPE TRANSCRIPTIONAL REGULATOR"/>
    <property type="match status" value="1"/>
</dbReference>
<evidence type="ECO:0000256" key="3">
    <source>
        <dbReference type="ARBA" id="ARBA00023163"/>
    </source>
</evidence>
<organism evidence="5 6">
    <name type="scientific">Alicyclobacillus fastidiosus</name>
    <dbReference type="NCBI Taxonomy" id="392011"/>
    <lineage>
        <taxon>Bacteria</taxon>
        <taxon>Bacillati</taxon>
        <taxon>Bacillota</taxon>
        <taxon>Bacilli</taxon>
        <taxon>Bacillales</taxon>
        <taxon>Alicyclobacillaceae</taxon>
        <taxon>Alicyclobacillus</taxon>
    </lineage>
</organism>
<accession>A0ABV5ACB7</accession>
<gene>
    <name evidence="5" type="ORF">KKP3000_003300</name>
</gene>
<feature type="domain" description="LysR substrate-binding" evidence="4">
    <location>
        <begin position="28"/>
        <end position="231"/>
    </location>
</feature>
<evidence type="ECO:0000259" key="4">
    <source>
        <dbReference type="Pfam" id="PF03466"/>
    </source>
</evidence>
<evidence type="ECO:0000256" key="1">
    <source>
        <dbReference type="ARBA" id="ARBA00009437"/>
    </source>
</evidence>